<comment type="caution">
    <text evidence="3">The sequence shown here is derived from an EMBL/GenBank/DDBJ whole genome shotgun (WGS) entry which is preliminary data.</text>
</comment>
<dbReference type="GO" id="GO:0005992">
    <property type="term" value="P:trehalose biosynthetic process"/>
    <property type="evidence" value="ECO:0007669"/>
    <property type="project" value="TreeGrafter"/>
</dbReference>
<protein>
    <submittedName>
        <fullName evidence="3">Maltooligosyl trehalose synthase</fullName>
    </submittedName>
</protein>
<name>A0A0A0JC67_9MICO</name>
<dbReference type="InterPro" id="IPR017853">
    <property type="entry name" value="GH"/>
</dbReference>
<dbReference type="eggNOG" id="COG3280">
    <property type="taxonomic scope" value="Bacteria"/>
</dbReference>
<evidence type="ECO:0000256" key="1">
    <source>
        <dbReference type="SAM" id="MobiDB-lite"/>
    </source>
</evidence>
<evidence type="ECO:0000259" key="2">
    <source>
        <dbReference type="SMART" id="SM00642"/>
    </source>
</evidence>
<dbReference type="Gene3D" id="3.20.20.80">
    <property type="entry name" value="Glycosidases"/>
    <property type="match status" value="4"/>
</dbReference>
<dbReference type="Proteomes" id="UP000030002">
    <property type="component" value="Unassembled WGS sequence"/>
</dbReference>
<feature type="region of interest" description="Disordered" evidence="1">
    <location>
        <begin position="1"/>
        <end position="20"/>
    </location>
</feature>
<dbReference type="PANTHER" id="PTHR10357:SF216">
    <property type="entry name" value="MALTOOLIGOSYL TREHALOSE SYNTHASE-RELATED"/>
    <property type="match status" value="1"/>
</dbReference>
<evidence type="ECO:0000313" key="4">
    <source>
        <dbReference type="Proteomes" id="UP000030002"/>
    </source>
</evidence>
<dbReference type="InterPro" id="IPR006047">
    <property type="entry name" value="GH13_cat_dom"/>
</dbReference>
<proteinExistence type="predicted"/>
<dbReference type="GO" id="GO:0030980">
    <property type="term" value="P:alpha-glucan catabolic process"/>
    <property type="evidence" value="ECO:0007669"/>
    <property type="project" value="TreeGrafter"/>
</dbReference>
<dbReference type="STRING" id="1385520.N802_01570"/>
<feature type="domain" description="Glycosyl hydrolase family 13 catalytic" evidence="2">
    <location>
        <begin position="38"/>
        <end position="416"/>
    </location>
</feature>
<dbReference type="GO" id="GO:0047470">
    <property type="term" value="F:(1,4)-alpha-D-glucan 1-alpha-D-glucosylmutase activity"/>
    <property type="evidence" value="ECO:0007669"/>
    <property type="project" value="TreeGrafter"/>
</dbReference>
<dbReference type="SMART" id="SM00642">
    <property type="entry name" value="Aamy"/>
    <property type="match status" value="1"/>
</dbReference>
<keyword evidence="4" id="KW-1185">Reference proteome</keyword>
<dbReference type="PANTHER" id="PTHR10357">
    <property type="entry name" value="ALPHA-AMYLASE FAMILY MEMBER"/>
    <property type="match status" value="1"/>
</dbReference>
<sequence length="862" mass="93236">MPARVRSRADGSRDLGTQGLMRMPSAPVLARDSGRAAPTSTYRLQLHGEFGFDAAAERTAYIASLGVSHLYLSPILQAAPGSTHGYDVVDHTRLSEEAGGRAAFDRLVTAAHASGLGIIVDVVPNHMTVPEQTWRNAPLWSVLRDGRESAFANWFDTEWEAEDGRVLMPVLGSPLADVLASGELSVAADGGRAGDETVLRYYDHEFPVAPGTGELELADLVAAQHYRLAHWRDGAEDLNYRRFFDVTSLKAIRVEEPEVFDATHELLLSLWQDGSIDGFRIDHPDGLANPEGYLARLADATGGAWVVAEKILEGEEQLPSWRCAGTTGYDTLLRVQQVMTSGAGVGVLDALWSEHAPGRESLDAVVLESKQLVVETVQAAEVNRLMRLVETVVPGEDVEPLRRALEALLASMDRYRAYVVPGRPAAPDQLEVLDQAQERARALLEPTDHDALALVCRLVSGGDVPQAQADAEAARSELVVRFQQTCGPVMAKGIEDTAFYRWARMTGANEVGGHPAHLSIGADEFHAFQLRQLTTWPATMTTLTTHDTKRSEDVRARLMTLAESAEQWSSWVHEASNLAAQPDFVPDWDTSDGGLRPTERVPIGHKVDPATEYLVWQTVVGTWPISADRIETYVLKAVREAKDHTAWVDGDADYEAAVVAFARGVVADSSIGAHAESWLSKHAASVRANVLGQKLLQLMAVGVPDVYQGAEFEVLTLVDPDNRGAVDYDRRSTRLASLDAGEPARDLDDEKLLVTTTALRARRDRAGSFIGDGATYSGLSTTSDHALAVTRGDASGAHVVAVVTREADRLEASGGWGGASVSLPDGRWRNLLSGRPTGPFSGDATLADLLVDLPVALLVREP</sequence>
<dbReference type="CDD" id="cd11336">
    <property type="entry name" value="AmyAc_MTSase"/>
    <property type="match status" value="1"/>
</dbReference>
<dbReference type="EMBL" id="AVPJ01000001">
    <property type="protein sequence ID" value="KGN34773.1"/>
    <property type="molecule type" value="Genomic_DNA"/>
</dbReference>
<accession>A0A0A0JC67</accession>
<dbReference type="Pfam" id="PF00128">
    <property type="entry name" value="Alpha-amylase"/>
    <property type="match status" value="1"/>
</dbReference>
<dbReference type="InterPro" id="IPR012767">
    <property type="entry name" value="Trehalose_TreY"/>
</dbReference>
<reference evidence="3 4" key="1">
    <citation type="submission" date="2013-08" db="EMBL/GenBank/DDBJ databases">
        <title>The genome sequence of Knoellia sinensis.</title>
        <authorList>
            <person name="Zhu W."/>
            <person name="Wang G."/>
        </authorList>
    </citation>
    <scope>NUCLEOTIDE SEQUENCE [LARGE SCALE GENOMIC DNA]</scope>
    <source>
        <strain evidence="3 4">KCTC 19936</strain>
    </source>
</reference>
<dbReference type="AlphaFoldDB" id="A0A0A0JC67"/>
<organism evidence="3 4">
    <name type="scientific">Knoellia sinensis KCTC 19936</name>
    <dbReference type="NCBI Taxonomy" id="1385520"/>
    <lineage>
        <taxon>Bacteria</taxon>
        <taxon>Bacillati</taxon>
        <taxon>Actinomycetota</taxon>
        <taxon>Actinomycetes</taxon>
        <taxon>Micrococcales</taxon>
        <taxon>Intrasporangiaceae</taxon>
        <taxon>Knoellia</taxon>
    </lineage>
</organism>
<dbReference type="SUPFAM" id="SSF51445">
    <property type="entry name" value="(Trans)glycosidases"/>
    <property type="match status" value="1"/>
</dbReference>
<dbReference type="NCBIfam" id="TIGR02401">
    <property type="entry name" value="trehalose_TreY"/>
    <property type="match status" value="1"/>
</dbReference>
<gene>
    <name evidence="3" type="ORF">N802_01570</name>
</gene>
<evidence type="ECO:0000313" key="3">
    <source>
        <dbReference type="EMBL" id="KGN34773.1"/>
    </source>
</evidence>